<reference evidence="2 3" key="1">
    <citation type="journal article" date="2012" name="PLoS Pathog.">
        <title>Diverse lifestyles and strategies of plant pathogenesis encoded in the genomes of eighteen Dothideomycetes fungi.</title>
        <authorList>
            <person name="Ohm R.A."/>
            <person name="Feau N."/>
            <person name="Henrissat B."/>
            <person name="Schoch C.L."/>
            <person name="Horwitz B.A."/>
            <person name="Barry K.W."/>
            <person name="Condon B.J."/>
            <person name="Copeland A.C."/>
            <person name="Dhillon B."/>
            <person name="Glaser F."/>
            <person name="Hesse C.N."/>
            <person name="Kosti I."/>
            <person name="LaButti K."/>
            <person name="Lindquist E.A."/>
            <person name="Lucas S."/>
            <person name="Salamov A.A."/>
            <person name="Bradshaw R.E."/>
            <person name="Ciuffetti L."/>
            <person name="Hamelin R.C."/>
            <person name="Kema G.H.J."/>
            <person name="Lawrence C."/>
            <person name="Scott J.A."/>
            <person name="Spatafora J.W."/>
            <person name="Turgeon B.G."/>
            <person name="de Wit P.J.G.M."/>
            <person name="Zhong S."/>
            <person name="Goodwin S.B."/>
            <person name="Grigoriev I.V."/>
        </authorList>
    </citation>
    <scope>NUCLEOTIDE SEQUENCE [LARGE SCALE GENOMIC DNA]</scope>
    <source>
        <strain evidence="2 3">UAMH 10762</strain>
    </source>
</reference>
<organism evidence="2 3">
    <name type="scientific">Baudoinia panamericana (strain UAMH 10762)</name>
    <name type="common">Angels' share fungus</name>
    <name type="synonym">Baudoinia compniacensis (strain UAMH 10762)</name>
    <dbReference type="NCBI Taxonomy" id="717646"/>
    <lineage>
        <taxon>Eukaryota</taxon>
        <taxon>Fungi</taxon>
        <taxon>Dikarya</taxon>
        <taxon>Ascomycota</taxon>
        <taxon>Pezizomycotina</taxon>
        <taxon>Dothideomycetes</taxon>
        <taxon>Dothideomycetidae</taxon>
        <taxon>Mycosphaerellales</taxon>
        <taxon>Teratosphaeriaceae</taxon>
        <taxon>Baudoinia</taxon>
    </lineage>
</organism>
<dbReference type="eggNOG" id="ENOG502SSMU">
    <property type="taxonomic scope" value="Eukaryota"/>
</dbReference>
<evidence type="ECO:0000313" key="2">
    <source>
        <dbReference type="EMBL" id="EMC94146.1"/>
    </source>
</evidence>
<dbReference type="OMA" id="ICAKNRM"/>
<evidence type="ECO:0000256" key="1">
    <source>
        <dbReference type="SAM" id="MobiDB-lite"/>
    </source>
</evidence>
<dbReference type="STRING" id="717646.M2MCA5"/>
<dbReference type="OrthoDB" id="5339332at2759"/>
<sequence>MTSSGPVLVRPYTLTTAPSQPQSTPATLSPPPPLPAISSYAFASILRAAESPELQTALDGIAEICARTRMSLADEYAAHLPPLGEITTANAAGAGGVRVRPGMGGRALTAVPEGGSSSSEGSRRMGKGKGKAVRTRTRIFGFRKAESEMVSGQRKVRIGSMGRVVSVGSTTALATDLSWRDPSDGGLGIAFHELPIMPQRVPSEAALSLQRLLGLAAQSQPQPE</sequence>
<keyword evidence="3" id="KW-1185">Reference proteome</keyword>
<gene>
    <name evidence="2" type="ORF">BAUCODRAFT_222100</name>
</gene>
<dbReference type="EMBL" id="KB445559">
    <property type="protein sequence ID" value="EMC94146.1"/>
    <property type="molecule type" value="Genomic_DNA"/>
</dbReference>
<dbReference type="KEGG" id="bcom:BAUCODRAFT_222100"/>
<dbReference type="GeneID" id="19109865"/>
<name>M2MCA5_BAUPA</name>
<dbReference type="HOGENOM" id="CLU_1234789_0_0_1"/>
<protein>
    <submittedName>
        <fullName evidence="2">Uncharacterized protein</fullName>
    </submittedName>
</protein>
<proteinExistence type="predicted"/>
<dbReference type="AlphaFoldDB" id="M2MCA5"/>
<dbReference type="RefSeq" id="XP_007679055.1">
    <property type="nucleotide sequence ID" value="XM_007680865.1"/>
</dbReference>
<evidence type="ECO:0000313" key="3">
    <source>
        <dbReference type="Proteomes" id="UP000011761"/>
    </source>
</evidence>
<dbReference type="Proteomes" id="UP000011761">
    <property type="component" value="Unassembled WGS sequence"/>
</dbReference>
<accession>M2MCA5</accession>
<feature type="region of interest" description="Disordered" evidence="1">
    <location>
        <begin position="110"/>
        <end position="131"/>
    </location>
</feature>